<proteinExistence type="inferred from homology"/>
<name>A0A1E5QJD0_9CYAN</name>
<feature type="transmembrane region" description="Helical" evidence="6">
    <location>
        <begin position="412"/>
        <end position="429"/>
    </location>
</feature>
<accession>A0A1E5QJD0</accession>
<dbReference type="InterPro" id="IPR002528">
    <property type="entry name" value="MATE_fam"/>
</dbReference>
<dbReference type="EMBL" id="MJGC01000060">
    <property type="protein sequence ID" value="OEJ74799.1"/>
    <property type="molecule type" value="Genomic_DNA"/>
</dbReference>
<comment type="subcellular location">
    <subcellularLocation>
        <location evidence="1">Membrane</location>
        <topology evidence="1">Multi-pass membrane protein</topology>
    </subcellularLocation>
</comment>
<feature type="transmembrane region" description="Helical" evidence="6">
    <location>
        <begin position="43"/>
        <end position="66"/>
    </location>
</feature>
<dbReference type="GO" id="GO:0005886">
    <property type="term" value="C:plasma membrane"/>
    <property type="evidence" value="ECO:0007669"/>
    <property type="project" value="TreeGrafter"/>
</dbReference>
<evidence type="ECO:0000256" key="2">
    <source>
        <dbReference type="ARBA" id="ARBA00010199"/>
    </source>
</evidence>
<dbReference type="GO" id="GO:0042910">
    <property type="term" value="F:xenobiotic transmembrane transporter activity"/>
    <property type="evidence" value="ECO:0007669"/>
    <property type="project" value="InterPro"/>
</dbReference>
<comment type="caution">
    <text evidence="7">The sequence shown here is derived from an EMBL/GenBank/DDBJ whole genome shotgun (WGS) entry which is preliminary data.</text>
</comment>
<comment type="similarity">
    <text evidence="2">Belongs to the multi antimicrobial extrusion (MATE) (TC 2.A.66.1) family.</text>
</comment>
<feature type="transmembrane region" description="Helical" evidence="6">
    <location>
        <begin position="242"/>
        <end position="267"/>
    </location>
</feature>
<feature type="transmembrane region" description="Helical" evidence="6">
    <location>
        <begin position="191"/>
        <end position="211"/>
    </location>
</feature>
<evidence type="ECO:0000256" key="5">
    <source>
        <dbReference type="ARBA" id="ARBA00023136"/>
    </source>
</evidence>
<keyword evidence="4 6" id="KW-1133">Transmembrane helix</keyword>
<dbReference type="Pfam" id="PF01554">
    <property type="entry name" value="MatE"/>
    <property type="match status" value="2"/>
</dbReference>
<keyword evidence="5 6" id="KW-0472">Membrane</keyword>
<feature type="transmembrane region" description="Helical" evidence="6">
    <location>
        <begin position="273"/>
        <end position="291"/>
    </location>
</feature>
<feature type="transmembrane region" description="Helical" evidence="6">
    <location>
        <begin position="12"/>
        <end position="37"/>
    </location>
</feature>
<evidence type="ECO:0000256" key="1">
    <source>
        <dbReference type="ARBA" id="ARBA00004141"/>
    </source>
</evidence>
<evidence type="ECO:0000256" key="3">
    <source>
        <dbReference type="ARBA" id="ARBA00022692"/>
    </source>
</evidence>
<dbReference type="GO" id="GO:0015297">
    <property type="term" value="F:antiporter activity"/>
    <property type="evidence" value="ECO:0007669"/>
    <property type="project" value="InterPro"/>
</dbReference>
<evidence type="ECO:0000313" key="7">
    <source>
        <dbReference type="EMBL" id="OEJ74799.1"/>
    </source>
</evidence>
<keyword evidence="3 6" id="KW-0812">Transmembrane</keyword>
<sequence length="440" mass="48140">MKSENQELYRRFLQLAAVNILSNLMVPLASLVDVAFLGHLSEIRHLAGVAIATVLFNYIYWTFGFLRMGTTGTTAQAAGKSNPQAVLLVLLRNGLLALSISLVILLLQYPLRELGFFLLSATPEVKATGKAYYDTLIWGATPTLINFVLIGWFLGREQAGKVLILSLIGNGANIILDYAFVRLWGWESVGAALATALSQYLMLAVGLTLVLREGWGKQVSAVTGQIFELKAWKAALILNSDILIRTFALISTFALFTNLSSFLGTVILATNTLILQVVTFSAYFIDGLAFATESLAGNFRASGMSHRLIPLMRLSGSLSLGLGIVFALSFVAIPEFLFSLLTSHTEVLQQIDHYILWLFPILGFGSIAYMLDGYFLGLTEGRILRNSAIAATFIGFVPPAILAWHFQSSQLLWLALALFMMTRAVTLGLQVPNQVLSRKC</sequence>
<protein>
    <submittedName>
        <fullName evidence="7">MATE family efflux transporter</fullName>
    </submittedName>
</protein>
<feature type="transmembrane region" description="Helical" evidence="6">
    <location>
        <begin position="86"/>
        <end position="111"/>
    </location>
</feature>
<dbReference type="InterPro" id="IPR044644">
    <property type="entry name" value="DinF-like"/>
</dbReference>
<feature type="transmembrane region" description="Helical" evidence="6">
    <location>
        <begin position="388"/>
        <end position="406"/>
    </location>
</feature>
<reference evidence="7" key="1">
    <citation type="submission" date="2016-09" db="EMBL/GenBank/DDBJ databases">
        <title>Draft genome of thermotolerant cyanobacterium Desertifilum sp. strain IPPAS B-1220.</title>
        <authorList>
            <person name="Sinetova M.A."/>
            <person name="Bolakhan K."/>
            <person name="Zayadan B.K."/>
            <person name="Mironov K.S."/>
            <person name="Ustinova V."/>
            <person name="Kupriyanova E.V."/>
            <person name="Sidorov R.A."/>
            <person name="Skrypnik A.N."/>
            <person name="Gogoleva N.E."/>
            <person name="Gogolev Y.V."/>
            <person name="Los D.A."/>
        </authorList>
    </citation>
    <scope>NUCLEOTIDE SEQUENCE [LARGE SCALE GENOMIC DNA]</scope>
    <source>
        <strain evidence="7">IPPAS B-1220</strain>
    </source>
</reference>
<dbReference type="NCBIfam" id="NF041358">
    <property type="entry name" value="GntT_guanitoxin"/>
    <property type="match status" value="1"/>
</dbReference>
<dbReference type="STRING" id="1781255.BH720_12515"/>
<evidence type="ECO:0000256" key="4">
    <source>
        <dbReference type="ARBA" id="ARBA00022989"/>
    </source>
</evidence>
<dbReference type="NCBIfam" id="TIGR00797">
    <property type="entry name" value="matE"/>
    <property type="match status" value="1"/>
</dbReference>
<feature type="transmembrane region" description="Helical" evidence="6">
    <location>
        <begin position="131"/>
        <end position="155"/>
    </location>
</feature>
<dbReference type="PANTHER" id="PTHR42893">
    <property type="entry name" value="PROTEIN DETOXIFICATION 44, CHLOROPLASTIC-RELATED"/>
    <property type="match status" value="1"/>
</dbReference>
<dbReference type="AlphaFoldDB" id="A0A1E5QJD0"/>
<organism evidence="7">
    <name type="scientific">Desertifilum tharense IPPAS B-1220</name>
    <dbReference type="NCBI Taxonomy" id="1781255"/>
    <lineage>
        <taxon>Bacteria</taxon>
        <taxon>Bacillati</taxon>
        <taxon>Cyanobacteriota</taxon>
        <taxon>Cyanophyceae</taxon>
        <taxon>Desertifilales</taxon>
        <taxon>Desertifilaceae</taxon>
        <taxon>Desertifilum</taxon>
    </lineage>
</organism>
<feature type="transmembrane region" description="Helical" evidence="6">
    <location>
        <begin position="354"/>
        <end position="376"/>
    </location>
</feature>
<gene>
    <name evidence="7" type="ORF">BH720_12515</name>
</gene>
<feature type="transmembrane region" description="Helical" evidence="6">
    <location>
        <begin position="162"/>
        <end position="185"/>
    </location>
</feature>
<evidence type="ECO:0000256" key="6">
    <source>
        <dbReference type="SAM" id="Phobius"/>
    </source>
</evidence>
<dbReference type="CDD" id="cd13136">
    <property type="entry name" value="MATE_DinF_like"/>
    <property type="match status" value="1"/>
</dbReference>
<feature type="transmembrane region" description="Helical" evidence="6">
    <location>
        <begin position="311"/>
        <end position="334"/>
    </location>
</feature>
<dbReference type="PANTHER" id="PTHR42893:SF46">
    <property type="entry name" value="PROTEIN DETOXIFICATION 44, CHLOROPLASTIC"/>
    <property type="match status" value="1"/>
</dbReference>